<sequence>MAISRDGAELLALRVLGWMAEDPEIMGGFLGATGAGVGDLRARATDRAFQVAVLDHLLMRDDWVLAFAEAVGCAPDQPLAARMALGGAEGTPWG</sequence>
<proteinExistence type="predicted"/>
<reference evidence="1 2" key="1">
    <citation type="submission" date="2018-03" db="EMBL/GenBank/DDBJ databases">
        <title>Rhodobacter veldkampii.</title>
        <authorList>
            <person name="Meyer T.E."/>
            <person name="Miller S."/>
            <person name="Lodha T."/>
            <person name="Gandham S."/>
            <person name="Chintalapati S."/>
            <person name="Chintalapati V.R."/>
        </authorList>
    </citation>
    <scope>NUCLEOTIDE SEQUENCE [LARGE SCALE GENOMIC DNA]</scope>
    <source>
        <strain evidence="1 2">DSM 11550</strain>
    </source>
</reference>
<gene>
    <name evidence="1" type="ORF">C5F46_01200</name>
</gene>
<accession>A0A2T4JMH4</accession>
<comment type="caution">
    <text evidence="1">The sequence shown here is derived from an EMBL/GenBank/DDBJ whole genome shotgun (WGS) entry which is preliminary data.</text>
</comment>
<dbReference type="EMBL" id="PZKF01000002">
    <property type="protein sequence ID" value="PTE19078.1"/>
    <property type="molecule type" value="Genomic_DNA"/>
</dbReference>
<evidence type="ECO:0000313" key="2">
    <source>
        <dbReference type="Proteomes" id="UP000241899"/>
    </source>
</evidence>
<dbReference type="AlphaFoldDB" id="A0A2T4JMH4"/>
<name>A0A2T4JMH4_9RHOB</name>
<dbReference type="Pfam" id="PF12096">
    <property type="entry name" value="DUF3572"/>
    <property type="match status" value="1"/>
</dbReference>
<organism evidence="1 2">
    <name type="scientific">Phaeovulum veldkampii DSM 11550</name>
    <dbReference type="NCBI Taxonomy" id="1185920"/>
    <lineage>
        <taxon>Bacteria</taxon>
        <taxon>Pseudomonadati</taxon>
        <taxon>Pseudomonadota</taxon>
        <taxon>Alphaproteobacteria</taxon>
        <taxon>Rhodobacterales</taxon>
        <taxon>Paracoccaceae</taxon>
        <taxon>Phaeovulum</taxon>
    </lineage>
</organism>
<keyword evidence="2" id="KW-1185">Reference proteome</keyword>
<dbReference type="InterPro" id="IPR021955">
    <property type="entry name" value="DUF3572"/>
</dbReference>
<protein>
    <submittedName>
        <fullName evidence="1">DUF3572 domain-containing protein</fullName>
    </submittedName>
</protein>
<dbReference type="RefSeq" id="WP_107323540.1">
    <property type="nucleotide sequence ID" value="NZ_NHSP01000023.1"/>
</dbReference>
<dbReference type="Proteomes" id="UP000241899">
    <property type="component" value="Unassembled WGS sequence"/>
</dbReference>
<dbReference type="OrthoDB" id="7356934at2"/>
<evidence type="ECO:0000313" key="1">
    <source>
        <dbReference type="EMBL" id="PTE19078.1"/>
    </source>
</evidence>